<organism evidence="2">
    <name type="scientific">uncultured Chloroflexia bacterium</name>
    <dbReference type="NCBI Taxonomy" id="1672391"/>
    <lineage>
        <taxon>Bacteria</taxon>
        <taxon>Bacillati</taxon>
        <taxon>Chloroflexota</taxon>
        <taxon>Chloroflexia</taxon>
        <taxon>environmental samples</taxon>
    </lineage>
</organism>
<evidence type="ECO:0000313" key="2">
    <source>
        <dbReference type="EMBL" id="CAA9293227.1"/>
    </source>
</evidence>
<dbReference type="EMBL" id="CADCTR010001376">
    <property type="protein sequence ID" value="CAA9293227.1"/>
    <property type="molecule type" value="Genomic_DNA"/>
</dbReference>
<gene>
    <name evidence="2" type="ORF">AVDCRST_MAG93-4058</name>
</gene>
<proteinExistence type="predicted"/>
<accession>A0A6J4K1D9</accession>
<feature type="region of interest" description="Disordered" evidence="1">
    <location>
        <begin position="1"/>
        <end position="29"/>
    </location>
</feature>
<dbReference type="AlphaFoldDB" id="A0A6J4K1D9"/>
<reference evidence="2" key="1">
    <citation type="submission" date="2020-02" db="EMBL/GenBank/DDBJ databases">
        <authorList>
            <person name="Meier V. D."/>
        </authorList>
    </citation>
    <scope>NUCLEOTIDE SEQUENCE</scope>
    <source>
        <strain evidence="2">AVDCRST_MAG93</strain>
    </source>
</reference>
<name>A0A6J4K1D9_9CHLR</name>
<sequence length="46" mass="4826">MNDRGALTFPAVIPRSSTPPNSAWGGGKAGFIETQHHTLSCRSGKS</sequence>
<evidence type="ECO:0000256" key="1">
    <source>
        <dbReference type="SAM" id="MobiDB-lite"/>
    </source>
</evidence>
<protein>
    <submittedName>
        <fullName evidence="2">Uncharacterized protein</fullName>
    </submittedName>
</protein>